<dbReference type="SMART" id="SM00342">
    <property type="entry name" value="HTH_ARAC"/>
    <property type="match status" value="1"/>
</dbReference>
<protein>
    <submittedName>
        <fullName evidence="5">AraC family transcriptional regulator</fullName>
    </submittedName>
</protein>
<dbReference type="Pfam" id="PF20240">
    <property type="entry name" value="DUF6597"/>
    <property type="match status" value="1"/>
</dbReference>
<gene>
    <name evidence="5" type="ORF">DR864_01585</name>
</gene>
<keyword evidence="6" id="KW-1185">Reference proteome</keyword>
<evidence type="ECO:0000256" key="3">
    <source>
        <dbReference type="ARBA" id="ARBA00023163"/>
    </source>
</evidence>
<dbReference type="PROSITE" id="PS01124">
    <property type="entry name" value="HTH_ARAC_FAMILY_2"/>
    <property type="match status" value="1"/>
</dbReference>
<dbReference type="Pfam" id="PF12833">
    <property type="entry name" value="HTH_18"/>
    <property type="match status" value="1"/>
</dbReference>
<dbReference type="Gene3D" id="1.10.10.60">
    <property type="entry name" value="Homeodomain-like"/>
    <property type="match status" value="1"/>
</dbReference>
<evidence type="ECO:0000256" key="1">
    <source>
        <dbReference type="ARBA" id="ARBA00023015"/>
    </source>
</evidence>
<dbReference type="GO" id="GO:0043565">
    <property type="term" value="F:sequence-specific DNA binding"/>
    <property type="evidence" value="ECO:0007669"/>
    <property type="project" value="InterPro"/>
</dbReference>
<feature type="domain" description="HTH araC/xylS-type" evidence="4">
    <location>
        <begin position="157"/>
        <end position="258"/>
    </location>
</feature>
<dbReference type="OrthoDB" id="635259at2"/>
<proteinExistence type="predicted"/>
<accession>A0A344TCY8</accession>
<dbReference type="Proteomes" id="UP000251993">
    <property type="component" value="Chromosome"/>
</dbReference>
<dbReference type="PANTHER" id="PTHR46796">
    <property type="entry name" value="HTH-TYPE TRANSCRIPTIONAL ACTIVATOR RHAS-RELATED"/>
    <property type="match status" value="1"/>
</dbReference>
<dbReference type="PANTHER" id="PTHR46796:SF13">
    <property type="entry name" value="HTH-TYPE TRANSCRIPTIONAL ACTIVATOR RHAS"/>
    <property type="match status" value="1"/>
</dbReference>
<evidence type="ECO:0000259" key="4">
    <source>
        <dbReference type="PROSITE" id="PS01124"/>
    </source>
</evidence>
<dbReference type="InterPro" id="IPR046532">
    <property type="entry name" value="DUF6597"/>
</dbReference>
<organism evidence="5 6">
    <name type="scientific">Runella rosea</name>
    <dbReference type="NCBI Taxonomy" id="2259595"/>
    <lineage>
        <taxon>Bacteria</taxon>
        <taxon>Pseudomonadati</taxon>
        <taxon>Bacteroidota</taxon>
        <taxon>Cytophagia</taxon>
        <taxon>Cytophagales</taxon>
        <taxon>Spirosomataceae</taxon>
        <taxon>Runella</taxon>
    </lineage>
</organism>
<name>A0A344TCY8_9BACT</name>
<dbReference type="RefSeq" id="WP_114065296.1">
    <property type="nucleotide sequence ID" value="NZ_CP030850.1"/>
</dbReference>
<dbReference type="GO" id="GO:0003700">
    <property type="term" value="F:DNA-binding transcription factor activity"/>
    <property type="evidence" value="ECO:0007669"/>
    <property type="project" value="InterPro"/>
</dbReference>
<keyword evidence="3" id="KW-0804">Transcription</keyword>
<evidence type="ECO:0000256" key="2">
    <source>
        <dbReference type="ARBA" id="ARBA00023125"/>
    </source>
</evidence>
<keyword evidence="1" id="KW-0805">Transcription regulation</keyword>
<dbReference type="EMBL" id="CP030850">
    <property type="protein sequence ID" value="AXE16509.1"/>
    <property type="molecule type" value="Genomic_DNA"/>
</dbReference>
<dbReference type="KEGG" id="run:DR864_01585"/>
<evidence type="ECO:0000313" key="5">
    <source>
        <dbReference type="EMBL" id="AXE16509.1"/>
    </source>
</evidence>
<sequence>MLQVLPPHPALRPFVKAYWYLHIQHNMPLVSLPIAPVPETGLYFYPKGKLCVNYLDNSTIKMPDNLIAGQITLRHNLLIPNNYLMFKVLLQPMGFFRLFGIPMSLFAGSYGEMSAVIGKDVNEVRERIENADTFYEMVAIIEEFLLNKIRNYKVDTHPIDAVIPLMHQTGGVFTLDKLANDACLSNRQFERKFVERTGVSPKFYGRVIRFNQAMKLKQKFPQLSWMNVAHDCGYFDHNHLLRDFKQFTGAVPSGFDFDKAVIY</sequence>
<dbReference type="AlphaFoldDB" id="A0A344TCY8"/>
<reference evidence="5 6" key="1">
    <citation type="submission" date="2018-07" db="EMBL/GenBank/DDBJ databases">
        <title>Genome sequencing of Runella.</title>
        <authorList>
            <person name="Baek M.-G."/>
            <person name="Yi H."/>
        </authorList>
    </citation>
    <scope>NUCLEOTIDE SEQUENCE [LARGE SCALE GENOMIC DNA]</scope>
    <source>
        <strain evidence="5 6">HYN0085</strain>
    </source>
</reference>
<keyword evidence="2" id="KW-0238">DNA-binding</keyword>
<dbReference type="InterPro" id="IPR018060">
    <property type="entry name" value="HTH_AraC"/>
</dbReference>
<evidence type="ECO:0000313" key="6">
    <source>
        <dbReference type="Proteomes" id="UP000251993"/>
    </source>
</evidence>
<dbReference type="InterPro" id="IPR050204">
    <property type="entry name" value="AraC_XylS_family_regulators"/>
</dbReference>